<dbReference type="GO" id="GO:0008270">
    <property type="term" value="F:zinc ion binding"/>
    <property type="evidence" value="ECO:0007669"/>
    <property type="project" value="InterPro"/>
</dbReference>
<protein>
    <recommendedName>
        <fullName evidence="6">Peptidase M14 domain-containing protein</fullName>
    </recommendedName>
</protein>
<evidence type="ECO:0000256" key="3">
    <source>
        <dbReference type="PROSITE-ProRule" id="PRU01379"/>
    </source>
</evidence>
<dbReference type="CDD" id="cd06227">
    <property type="entry name" value="M14-CPA-like"/>
    <property type="match status" value="1"/>
</dbReference>
<keyword evidence="4" id="KW-1133">Transmembrane helix</keyword>
<organism evidence="7 8">
    <name type="scientific">Lottia gigantea</name>
    <name type="common">Giant owl limpet</name>
    <dbReference type="NCBI Taxonomy" id="225164"/>
    <lineage>
        <taxon>Eukaryota</taxon>
        <taxon>Metazoa</taxon>
        <taxon>Spiralia</taxon>
        <taxon>Lophotrochozoa</taxon>
        <taxon>Mollusca</taxon>
        <taxon>Gastropoda</taxon>
        <taxon>Patellogastropoda</taxon>
        <taxon>Lottioidea</taxon>
        <taxon>Lottiidae</taxon>
        <taxon>Lottia</taxon>
    </lineage>
</organism>
<keyword evidence="4" id="KW-0812">Transmembrane</keyword>
<dbReference type="EMBL" id="KB201459">
    <property type="protein sequence ID" value="ESO96431.1"/>
    <property type="molecule type" value="Genomic_DNA"/>
</dbReference>
<dbReference type="PROSITE" id="PS52035">
    <property type="entry name" value="PEPTIDASE_M14"/>
    <property type="match status" value="1"/>
</dbReference>
<sequence>MEIDTMKWQPVLFISTLYWLVGHTLDVNPQHERYLPDYTKYHNLSRIQDHISDLTRNNPSYMSISRRFRSKEGRPQMLLHLTNFSSSQSVPHSYPHTQHVPKIKILLSYGEHAREFMPIETLFYLLQNLTEGIRAPLASFEESFSRTILTKFDIYVIVMANPDGRKIVEKTHNYCWRGTSTGVDLNRNFDWEFGNIGSSSNKKDEEYRGPFPFSEEESVVYTEITGSTDFDVFISFHSGIRHIYLPFADTVSKMSNREPYHIKTMEDLARKLSKSTNHLYKYGKSYELGQYTADGTIFDYMAGKRQIPICLAIELWGKENHQGPSCFDEFNPPNTILQIEVSEILPLYVSMFMFLIQWKEENPDIVFQNEAPSMMFGYILLGVVILLTLFVAVNKRWCRCNKLFPRRRVVSLRSLSSTITVWGFSSKSSWA</sequence>
<dbReference type="KEGG" id="lgi:LOTGIDRAFT_159841"/>
<dbReference type="InterPro" id="IPR034269">
    <property type="entry name" value="At5g42320_M14_CPD"/>
</dbReference>
<dbReference type="PANTHER" id="PTHR11705">
    <property type="entry name" value="PROTEASE FAMILY M14 CARBOXYPEPTIDASE A,B"/>
    <property type="match status" value="1"/>
</dbReference>
<dbReference type="Proteomes" id="UP000030746">
    <property type="component" value="Unassembled WGS sequence"/>
</dbReference>
<dbReference type="AlphaFoldDB" id="V4ARV7"/>
<accession>V4ARV7</accession>
<comment type="cofactor">
    <cofactor evidence="1">
        <name>Zn(2+)</name>
        <dbReference type="ChEBI" id="CHEBI:29105"/>
    </cofactor>
</comment>
<feature type="chain" id="PRO_5004716257" description="Peptidase M14 domain-containing protein" evidence="5">
    <location>
        <begin position="25"/>
        <end position="431"/>
    </location>
</feature>
<dbReference type="Gene3D" id="3.40.630.10">
    <property type="entry name" value="Zn peptidases"/>
    <property type="match status" value="1"/>
</dbReference>
<dbReference type="SUPFAM" id="SSF53187">
    <property type="entry name" value="Zn-dependent exopeptidases"/>
    <property type="match status" value="1"/>
</dbReference>
<keyword evidence="4" id="KW-0472">Membrane</keyword>
<comment type="similarity">
    <text evidence="2 3">Belongs to the peptidase M14 family.</text>
</comment>
<evidence type="ECO:0000256" key="1">
    <source>
        <dbReference type="ARBA" id="ARBA00001947"/>
    </source>
</evidence>
<reference evidence="7 8" key="1">
    <citation type="journal article" date="2013" name="Nature">
        <title>Insights into bilaterian evolution from three spiralian genomes.</title>
        <authorList>
            <person name="Simakov O."/>
            <person name="Marletaz F."/>
            <person name="Cho S.J."/>
            <person name="Edsinger-Gonzales E."/>
            <person name="Havlak P."/>
            <person name="Hellsten U."/>
            <person name="Kuo D.H."/>
            <person name="Larsson T."/>
            <person name="Lv J."/>
            <person name="Arendt D."/>
            <person name="Savage R."/>
            <person name="Osoegawa K."/>
            <person name="de Jong P."/>
            <person name="Grimwood J."/>
            <person name="Chapman J.A."/>
            <person name="Shapiro H."/>
            <person name="Aerts A."/>
            <person name="Otillar R.P."/>
            <person name="Terry A.Y."/>
            <person name="Boore J.L."/>
            <person name="Grigoriev I.V."/>
            <person name="Lindberg D.R."/>
            <person name="Seaver E.C."/>
            <person name="Weisblat D.A."/>
            <person name="Putnam N.H."/>
            <person name="Rokhsar D.S."/>
        </authorList>
    </citation>
    <scope>NUCLEOTIDE SEQUENCE [LARGE SCALE GENOMIC DNA]</scope>
</reference>
<dbReference type="CTD" id="20238168"/>
<keyword evidence="8" id="KW-1185">Reference proteome</keyword>
<dbReference type="HOGENOM" id="CLU_047625_0_0_1"/>
<dbReference type="OrthoDB" id="3626597at2759"/>
<dbReference type="RefSeq" id="XP_009052795.1">
    <property type="nucleotide sequence ID" value="XM_009054547.1"/>
</dbReference>
<dbReference type="PANTHER" id="PTHR11705:SF119">
    <property type="entry name" value="OS02G0119300 PROTEIN"/>
    <property type="match status" value="1"/>
</dbReference>
<evidence type="ECO:0000256" key="4">
    <source>
        <dbReference type="SAM" id="Phobius"/>
    </source>
</evidence>
<dbReference type="InterPro" id="IPR000834">
    <property type="entry name" value="Peptidase_M14"/>
</dbReference>
<feature type="domain" description="Peptidase M14" evidence="6">
    <location>
        <begin position="40"/>
        <end position="355"/>
    </location>
</feature>
<evidence type="ECO:0000313" key="7">
    <source>
        <dbReference type="EMBL" id="ESO96431.1"/>
    </source>
</evidence>
<feature type="active site" description="Proton donor/acceptor" evidence="3">
    <location>
        <position position="314"/>
    </location>
</feature>
<gene>
    <name evidence="7" type="ORF">LOTGIDRAFT_159841</name>
</gene>
<dbReference type="Pfam" id="PF00246">
    <property type="entry name" value="Peptidase_M14"/>
    <property type="match status" value="1"/>
</dbReference>
<keyword evidence="5" id="KW-0732">Signal</keyword>
<dbReference type="GO" id="GO:0005615">
    <property type="term" value="C:extracellular space"/>
    <property type="evidence" value="ECO:0007669"/>
    <property type="project" value="TreeGrafter"/>
</dbReference>
<dbReference type="GeneID" id="20238168"/>
<dbReference type="GO" id="GO:0004181">
    <property type="term" value="F:metallocarboxypeptidase activity"/>
    <property type="evidence" value="ECO:0007669"/>
    <property type="project" value="InterPro"/>
</dbReference>
<dbReference type="OMA" id="RVLNEWS"/>
<name>V4ARV7_LOTGI</name>
<proteinExistence type="inferred from homology"/>
<evidence type="ECO:0000256" key="2">
    <source>
        <dbReference type="ARBA" id="ARBA00005988"/>
    </source>
</evidence>
<evidence type="ECO:0000313" key="8">
    <source>
        <dbReference type="Proteomes" id="UP000030746"/>
    </source>
</evidence>
<feature type="transmembrane region" description="Helical" evidence="4">
    <location>
        <begin position="375"/>
        <end position="393"/>
    </location>
</feature>
<evidence type="ECO:0000256" key="5">
    <source>
        <dbReference type="SAM" id="SignalP"/>
    </source>
</evidence>
<dbReference type="GO" id="GO:0006508">
    <property type="term" value="P:proteolysis"/>
    <property type="evidence" value="ECO:0007669"/>
    <property type="project" value="InterPro"/>
</dbReference>
<dbReference type="SMART" id="SM00631">
    <property type="entry name" value="Zn_pept"/>
    <property type="match status" value="1"/>
</dbReference>
<evidence type="ECO:0000259" key="6">
    <source>
        <dbReference type="PROSITE" id="PS52035"/>
    </source>
</evidence>
<feature type="signal peptide" evidence="5">
    <location>
        <begin position="1"/>
        <end position="24"/>
    </location>
</feature>